<dbReference type="EMBL" id="VSSQ01000228">
    <property type="protein sequence ID" value="MPL86810.1"/>
    <property type="molecule type" value="Genomic_DNA"/>
</dbReference>
<protein>
    <recommendedName>
        <fullName evidence="3">quinolinate synthase</fullName>
        <ecNumber evidence="3">2.5.1.72</ecNumber>
    </recommendedName>
</protein>
<organism evidence="10">
    <name type="scientific">bioreactor metagenome</name>
    <dbReference type="NCBI Taxonomy" id="1076179"/>
    <lineage>
        <taxon>unclassified sequences</taxon>
        <taxon>metagenomes</taxon>
        <taxon>ecological metagenomes</taxon>
    </lineage>
</organism>
<keyword evidence="5" id="KW-0662">Pyridine nucleotide biosynthesis</keyword>
<keyword evidence="9" id="KW-0411">Iron-sulfur</keyword>
<evidence type="ECO:0000256" key="8">
    <source>
        <dbReference type="ARBA" id="ARBA00023004"/>
    </source>
</evidence>
<reference evidence="10" key="1">
    <citation type="submission" date="2019-08" db="EMBL/GenBank/DDBJ databases">
        <authorList>
            <person name="Kucharzyk K."/>
            <person name="Murdoch R.W."/>
            <person name="Higgins S."/>
            <person name="Loffler F."/>
        </authorList>
    </citation>
    <scope>NUCLEOTIDE SEQUENCE</scope>
</reference>
<comment type="cofactor">
    <cofactor evidence="1">
        <name>[4Fe-4S] cluster</name>
        <dbReference type="ChEBI" id="CHEBI:49883"/>
    </cofactor>
</comment>
<dbReference type="GO" id="GO:0046872">
    <property type="term" value="F:metal ion binding"/>
    <property type="evidence" value="ECO:0007669"/>
    <property type="project" value="UniProtKB-KW"/>
</dbReference>
<dbReference type="UniPathway" id="UPA00253">
    <property type="reaction ID" value="UER00327"/>
</dbReference>
<dbReference type="NCBIfam" id="NF006878">
    <property type="entry name" value="PRK09375.1-2"/>
    <property type="match status" value="1"/>
</dbReference>
<keyword evidence="4" id="KW-0004">4Fe-4S</keyword>
<dbReference type="PANTHER" id="PTHR30573">
    <property type="entry name" value="QUINOLINATE SYNTHETASE A"/>
    <property type="match status" value="1"/>
</dbReference>
<evidence type="ECO:0000256" key="4">
    <source>
        <dbReference type="ARBA" id="ARBA00022485"/>
    </source>
</evidence>
<dbReference type="InterPro" id="IPR003473">
    <property type="entry name" value="NadA"/>
</dbReference>
<dbReference type="SUPFAM" id="SSF142754">
    <property type="entry name" value="NadA-like"/>
    <property type="match status" value="1"/>
</dbReference>
<sequence length="300" mass="32795">MNYEKEIRRLAAEKGALILAHNYEPAEIQDLADITGDSLELARKAKEAKESTLVVCGVYFMAETAKILSPDKTVLIPRPDAGCPLADQLTPSSVRAAKAAHPGSPFVVYVNSNAATKAECDITCTSANAPDVVRSLKEDTILFGPDANLAAYAQRMVPEKTIIPVPKNGGCPTHHQFTLRDVEAARRAYPNATIICHPECSPEVQLASDLIGSTGYMIRRCGEKKEWVILTEKGIIHPLQKKYPDVLFHGMDTAVCSNMKLITEEDLYITLRDGVVPIQVPESIADRARLAIERMIEASV</sequence>
<keyword evidence="7" id="KW-0479">Metal-binding</keyword>
<accession>A0A644V645</accession>
<evidence type="ECO:0000256" key="9">
    <source>
        <dbReference type="ARBA" id="ARBA00023014"/>
    </source>
</evidence>
<comment type="caution">
    <text evidence="10">The sequence shown here is derived from an EMBL/GenBank/DDBJ whole genome shotgun (WGS) entry which is preliminary data.</text>
</comment>
<dbReference type="EC" id="2.5.1.72" evidence="3"/>
<proteinExistence type="predicted"/>
<dbReference type="PANTHER" id="PTHR30573:SF0">
    <property type="entry name" value="QUINOLINATE SYNTHASE, CHLOROPLASTIC"/>
    <property type="match status" value="1"/>
</dbReference>
<dbReference type="Pfam" id="PF02445">
    <property type="entry name" value="NadA"/>
    <property type="match status" value="1"/>
</dbReference>
<keyword evidence="6 10" id="KW-0808">Transferase</keyword>
<dbReference type="InterPro" id="IPR036094">
    <property type="entry name" value="NadA_sf"/>
</dbReference>
<dbReference type="NCBIfam" id="TIGR00550">
    <property type="entry name" value="nadA"/>
    <property type="match status" value="1"/>
</dbReference>
<keyword evidence="8" id="KW-0408">Iron</keyword>
<dbReference type="AlphaFoldDB" id="A0A644V645"/>
<evidence type="ECO:0000256" key="5">
    <source>
        <dbReference type="ARBA" id="ARBA00022642"/>
    </source>
</evidence>
<evidence type="ECO:0000256" key="3">
    <source>
        <dbReference type="ARBA" id="ARBA00012669"/>
    </source>
</evidence>
<evidence type="ECO:0000256" key="7">
    <source>
        <dbReference type="ARBA" id="ARBA00022723"/>
    </source>
</evidence>
<evidence type="ECO:0000256" key="2">
    <source>
        <dbReference type="ARBA" id="ARBA00005065"/>
    </source>
</evidence>
<evidence type="ECO:0000313" key="10">
    <source>
        <dbReference type="EMBL" id="MPL86810.1"/>
    </source>
</evidence>
<comment type="pathway">
    <text evidence="2">Cofactor biosynthesis; NAD(+) biosynthesis; quinolinate from iminoaspartate: step 1/1.</text>
</comment>
<dbReference type="GO" id="GO:0008987">
    <property type="term" value="F:quinolinate synthetase A activity"/>
    <property type="evidence" value="ECO:0007669"/>
    <property type="project" value="InterPro"/>
</dbReference>
<dbReference type="GO" id="GO:0034628">
    <property type="term" value="P:'de novo' NAD+ biosynthetic process from L-aspartate"/>
    <property type="evidence" value="ECO:0007669"/>
    <property type="project" value="TreeGrafter"/>
</dbReference>
<dbReference type="GO" id="GO:0051539">
    <property type="term" value="F:4 iron, 4 sulfur cluster binding"/>
    <property type="evidence" value="ECO:0007669"/>
    <property type="project" value="UniProtKB-KW"/>
</dbReference>
<name>A0A644V645_9ZZZZ</name>
<dbReference type="Gene3D" id="3.40.50.10800">
    <property type="entry name" value="NadA-like"/>
    <property type="match status" value="3"/>
</dbReference>
<evidence type="ECO:0000256" key="1">
    <source>
        <dbReference type="ARBA" id="ARBA00001966"/>
    </source>
</evidence>
<gene>
    <name evidence="10" type="primary">nadA_11</name>
    <name evidence="10" type="ORF">SDC9_32797</name>
</gene>
<evidence type="ECO:0000256" key="6">
    <source>
        <dbReference type="ARBA" id="ARBA00022679"/>
    </source>
</evidence>